<accession>A0A7W7YCQ0</accession>
<organism evidence="2 3">
    <name type="scientific">Prosthecobacter vanneervenii</name>
    <dbReference type="NCBI Taxonomy" id="48466"/>
    <lineage>
        <taxon>Bacteria</taxon>
        <taxon>Pseudomonadati</taxon>
        <taxon>Verrucomicrobiota</taxon>
        <taxon>Verrucomicrobiia</taxon>
        <taxon>Verrucomicrobiales</taxon>
        <taxon>Verrucomicrobiaceae</taxon>
        <taxon>Prosthecobacter</taxon>
    </lineage>
</organism>
<comment type="caution">
    <text evidence="2">The sequence shown here is derived from an EMBL/GenBank/DDBJ whole genome shotgun (WGS) entry which is preliminary data.</text>
</comment>
<sequence>MLVKTVFLQLTKLWLRGGRWMVMVAGLVLFAWCYLQAFQLQSSAGGGITEQERQYLEAAIATRHDLTPDFSKSVSQPLNDWLPHRTDGVVRPLWPWLAAWNVAEGHKPPATDLTSADELVLRTGRRWLAGLGLGFLLVLGLAAARVFSVPAALVTILTIGFGVLLPSARLFAPDVLFQLLFLLVWVCCIAALQRNSLWLYGLIGFLSALANLTLPTTTTLVMSFVFVSTLRWLWGWVQAHLPKEEGTSLWVWRNHLLGLVLLVACHLITVGPMLAYSKEHMGCASPFYWRWFENTAAMKQWTTAHHTREALLAVPEDKRPGYAGYLETHSPEQIKTRLHQGAVKMTEAVLQLPWRFDSLPHERGLFVISLAGILGILLLILGFVAPRAAHAGQALHPETAPLAFFSVLACVACTLDFGWDIPVLTWGNRHLALYPPLVLSLIWASESLVHRARRRKMRLPVFVIYETALWALCVMAFWRVIAVLQPVSFAA</sequence>
<evidence type="ECO:0000313" key="2">
    <source>
        <dbReference type="EMBL" id="MBB5033684.1"/>
    </source>
</evidence>
<keyword evidence="1" id="KW-1133">Transmembrane helix</keyword>
<keyword evidence="3" id="KW-1185">Reference proteome</keyword>
<reference evidence="2 3" key="1">
    <citation type="submission" date="2020-08" db="EMBL/GenBank/DDBJ databases">
        <title>Genomic Encyclopedia of Type Strains, Phase IV (KMG-IV): sequencing the most valuable type-strain genomes for metagenomic binning, comparative biology and taxonomic classification.</title>
        <authorList>
            <person name="Goeker M."/>
        </authorList>
    </citation>
    <scope>NUCLEOTIDE SEQUENCE [LARGE SCALE GENOMIC DNA]</scope>
    <source>
        <strain evidence="2 3">DSM 12252</strain>
    </source>
</reference>
<feature type="transmembrane region" description="Helical" evidence="1">
    <location>
        <begin position="212"/>
        <end position="234"/>
    </location>
</feature>
<feature type="transmembrane region" description="Helical" evidence="1">
    <location>
        <begin position="400"/>
        <end position="419"/>
    </location>
</feature>
<dbReference type="EMBL" id="JACHIG010000007">
    <property type="protein sequence ID" value="MBB5033684.1"/>
    <property type="molecule type" value="Genomic_DNA"/>
</dbReference>
<feature type="transmembrane region" description="Helical" evidence="1">
    <location>
        <begin position="364"/>
        <end position="388"/>
    </location>
</feature>
<feature type="transmembrane region" description="Helical" evidence="1">
    <location>
        <begin position="431"/>
        <end position="449"/>
    </location>
</feature>
<proteinExistence type="predicted"/>
<feature type="transmembrane region" description="Helical" evidence="1">
    <location>
        <begin position="255"/>
        <end position="276"/>
    </location>
</feature>
<gene>
    <name evidence="2" type="ORF">HNQ65_003274</name>
</gene>
<dbReference type="RefSeq" id="WP_184340754.1">
    <property type="nucleotide sequence ID" value="NZ_JACHIG010000007.1"/>
</dbReference>
<evidence type="ECO:0008006" key="4">
    <source>
        <dbReference type="Google" id="ProtNLM"/>
    </source>
</evidence>
<dbReference type="AlphaFoldDB" id="A0A7W7YCQ0"/>
<feature type="transmembrane region" description="Helical" evidence="1">
    <location>
        <begin position="461"/>
        <end position="481"/>
    </location>
</feature>
<feature type="transmembrane region" description="Helical" evidence="1">
    <location>
        <begin position="20"/>
        <end position="38"/>
    </location>
</feature>
<name>A0A7W7YCQ0_9BACT</name>
<dbReference type="Proteomes" id="UP000590740">
    <property type="component" value="Unassembled WGS sequence"/>
</dbReference>
<keyword evidence="1" id="KW-0472">Membrane</keyword>
<feature type="transmembrane region" description="Helical" evidence="1">
    <location>
        <begin position="150"/>
        <end position="168"/>
    </location>
</feature>
<feature type="transmembrane region" description="Helical" evidence="1">
    <location>
        <begin position="175"/>
        <end position="192"/>
    </location>
</feature>
<feature type="transmembrane region" description="Helical" evidence="1">
    <location>
        <begin position="127"/>
        <end position="144"/>
    </location>
</feature>
<evidence type="ECO:0000256" key="1">
    <source>
        <dbReference type="SAM" id="Phobius"/>
    </source>
</evidence>
<protein>
    <recommendedName>
        <fullName evidence="4">DUF2142 domain-containing protein</fullName>
    </recommendedName>
</protein>
<evidence type="ECO:0000313" key="3">
    <source>
        <dbReference type="Proteomes" id="UP000590740"/>
    </source>
</evidence>
<keyword evidence="1" id="KW-0812">Transmembrane</keyword>